<reference evidence="12 13" key="1">
    <citation type="submission" date="2019-03" db="EMBL/GenBank/DDBJ databases">
        <title>Alkanindiges illinoisensis: a potential pathogenic isolated from ascites of a gastric cancer patient with abdominal metastasis.</title>
        <authorList>
            <person name="Hu X."/>
            <person name="Yang B."/>
            <person name="Yan X."/>
            <person name="Lin L."/>
            <person name="Zhao H."/>
            <person name="Zhou F."/>
            <person name="Su B."/>
            <person name="Chen J."/>
            <person name="Rui Y."/>
            <person name="Wang Q."/>
            <person name="Zheng L."/>
        </authorList>
    </citation>
    <scope>NUCLEOTIDE SEQUENCE [LARGE SCALE GENOMIC DNA]</scope>
    <source>
        <strain evidence="12 13">NFYY 23406</strain>
    </source>
</reference>
<evidence type="ECO:0000256" key="5">
    <source>
        <dbReference type="ARBA" id="ARBA00022927"/>
    </source>
</evidence>
<keyword evidence="7 9" id="KW-0811">Translocation</keyword>
<dbReference type="PRINTS" id="PR01506">
    <property type="entry name" value="TATBPROTEIN"/>
</dbReference>
<comment type="function">
    <text evidence="9">Part of the twin-arginine translocation (Tat) system that transports large folded proteins containing a characteristic twin-arginine motif in their signal peptide across membranes. Together with TatC, TatB is part of a receptor directly interacting with Tat signal peptides. TatB may form an oligomeric binding site that transiently accommodates folded Tat precursor proteins before their translocation.</text>
</comment>
<keyword evidence="10" id="KW-0175">Coiled coil</keyword>
<dbReference type="InterPro" id="IPR018448">
    <property type="entry name" value="TatB"/>
</dbReference>
<evidence type="ECO:0000256" key="1">
    <source>
        <dbReference type="ARBA" id="ARBA00004167"/>
    </source>
</evidence>
<accession>A0A4Y7XDL5</accession>
<dbReference type="RefSeq" id="WP_134243735.1">
    <property type="nucleotide sequence ID" value="NZ_SNTY01000014.1"/>
</dbReference>
<proteinExistence type="inferred from homology"/>
<keyword evidence="13" id="KW-1185">Reference proteome</keyword>
<dbReference type="OrthoDB" id="9816005at2"/>
<dbReference type="GO" id="GO:0033281">
    <property type="term" value="C:TAT protein transport complex"/>
    <property type="evidence" value="ECO:0007669"/>
    <property type="project" value="UniProtKB-UniRule"/>
</dbReference>
<comment type="caution">
    <text evidence="12">The sequence shown here is derived from an EMBL/GenBank/DDBJ whole genome shotgun (WGS) entry which is preliminary data.</text>
</comment>
<dbReference type="Gene3D" id="1.20.5.3310">
    <property type="match status" value="1"/>
</dbReference>
<evidence type="ECO:0000256" key="4">
    <source>
        <dbReference type="ARBA" id="ARBA00022692"/>
    </source>
</evidence>
<dbReference type="GO" id="GO:0043953">
    <property type="term" value="P:protein transport by the Tat complex"/>
    <property type="evidence" value="ECO:0007669"/>
    <property type="project" value="UniProtKB-UniRule"/>
</dbReference>
<comment type="subcellular location">
    <subcellularLocation>
        <location evidence="9">Cell membrane</location>
        <topology evidence="9">Single-pass membrane protein</topology>
    </subcellularLocation>
    <subcellularLocation>
        <location evidence="1">Membrane</location>
        <topology evidence="1">Single-pass membrane protein</topology>
    </subcellularLocation>
</comment>
<comment type="similarity">
    <text evidence="9">Belongs to the TatB family.</text>
</comment>
<feature type="region of interest" description="Disordered" evidence="11">
    <location>
        <begin position="141"/>
        <end position="179"/>
    </location>
</feature>
<keyword evidence="8 9" id="KW-0472">Membrane</keyword>
<dbReference type="HAMAP" id="MF_00237">
    <property type="entry name" value="TatB"/>
    <property type="match status" value="1"/>
</dbReference>
<dbReference type="Proteomes" id="UP000297834">
    <property type="component" value="Unassembled WGS sequence"/>
</dbReference>
<evidence type="ECO:0000256" key="3">
    <source>
        <dbReference type="ARBA" id="ARBA00022475"/>
    </source>
</evidence>
<keyword evidence="5 9" id="KW-0653">Protein transport</keyword>
<feature type="compositionally biased region" description="Polar residues" evidence="11">
    <location>
        <begin position="167"/>
        <end position="179"/>
    </location>
</feature>
<dbReference type="STRING" id="1120977.GCA_000619845_02424"/>
<name>A0A4Y7XDL5_9GAMM</name>
<protein>
    <recommendedName>
        <fullName evidence="9">Sec-independent protein translocase protein TatB</fullName>
    </recommendedName>
</protein>
<dbReference type="NCBIfam" id="TIGR01410">
    <property type="entry name" value="tatB"/>
    <property type="match status" value="1"/>
</dbReference>
<evidence type="ECO:0000256" key="7">
    <source>
        <dbReference type="ARBA" id="ARBA00023010"/>
    </source>
</evidence>
<evidence type="ECO:0000256" key="9">
    <source>
        <dbReference type="HAMAP-Rule" id="MF_00237"/>
    </source>
</evidence>
<evidence type="ECO:0000313" key="13">
    <source>
        <dbReference type="Proteomes" id="UP000297834"/>
    </source>
</evidence>
<evidence type="ECO:0000256" key="11">
    <source>
        <dbReference type="SAM" id="MobiDB-lite"/>
    </source>
</evidence>
<organism evidence="12 13">
    <name type="scientific">Alkanindiges illinoisensis</name>
    <dbReference type="NCBI Taxonomy" id="197183"/>
    <lineage>
        <taxon>Bacteria</taxon>
        <taxon>Pseudomonadati</taxon>
        <taxon>Pseudomonadota</taxon>
        <taxon>Gammaproteobacteria</taxon>
        <taxon>Moraxellales</taxon>
        <taxon>Moraxellaceae</taxon>
        <taxon>Alkanindiges</taxon>
    </lineage>
</organism>
<keyword evidence="4 9" id="KW-0812">Transmembrane</keyword>
<dbReference type="Pfam" id="PF02416">
    <property type="entry name" value="TatA_B_E"/>
    <property type="match status" value="1"/>
</dbReference>
<dbReference type="InterPro" id="IPR003369">
    <property type="entry name" value="TatA/B/E"/>
</dbReference>
<evidence type="ECO:0000256" key="10">
    <source>
        <dbReference type="SAM" id="Coils"/>
    </source>
</evidence>
<gene>
    <name evidence="9 12" type="primary">tatB</name>
    <name evidence="12" type="ORF">E2B99_04265</name>
</gene>
<keyword evidence="6 9" id="KW-1133">Transmembrane helix</keyword>
<dbReference type="AlphaFoldDB" id="A0A4Y7XDL5"/>
<comment type="subunit">
    <text evidence="9">The Tat system comprises two distinct complexes: a TatABC complex, containing multiple copies of TatA, TatB and TatC subunits, and a separate TatA complex, containing only TatA subunits. Substrates initially bind to the TatABC complex, which probably triggers association of the separate TatA complex to form the active translocon.</text>
</comment>
<evidence type="ECO:0000256" key="8">
    <source>
        <dbReference type="ARBA" id="ARBA00023136"/>
    </source>
</evidence>
<dbReference type="PANTHER" id="PTHR33162">
    <property type="entry name" value="SEC-INDEPENDENT PROTEIN TRANSLOCASE PROTEIN TATA, CHLOROPLASTIC"/>
    <property type="match status" value="1"/>
</dbReference>
<dbReference type="GO" id="GO:0008320">
    <property type="term" value="F:protein transmembrane transporter activity"/>
    <property type="evidence" value="ECO:0007669"/>
    <property type="project" value="UniProtKB-UniRule"/>
</dbReference>
<keyword evidence="3 9" id="KW-1003">Cell membrane</keyword>
<feature type="coiled-coil region" evidence="10">
    <location>
        <begin position="36"/>
        <end position="94"/>
    </location>
</feature>
<feature type="compositionally biased region" description="Polar residues" evidence="11">
    <location>
        <begin position="141"/>
        <end position="154"/>
    </location>
</feature>
<sequence>MLNIGFSELLLFGIIALVILGPEKLPTAVRTAGRWYARLRHLVSNLQQDIEKELQLAELREHMQQELARIKDIEAQMQAQLDQMSDELAELNQTSQSSAVPAIASVYLPITLSFITVMGVPYTTGHLLRLALLQPHQLSASSQSNAHSQEMSQHADTRSGAPEPDHLSSSALNNTEAAL</sequence>
<keyword evidence="2 9" id="KW-0813">Transport</keyword>
<evidence type="ECO:0000256" key="2">
    <source>
        <dbReference type="ARBA" id="ARBA00022448"/>
    </source>
</evidence>
<evidence type="ECO:0000256" key="6">
    <source>
        <dbReference type="ARBA" id="ARBA00022989"/>
    </source>
</evidence>
<dbReference type="EMBL" id="SNTY01000014">
    <property type="protein sequence ID" value="TEU29284.1"/>
    <property type="molecule type" value="Genomic_DNA"/>
</dbReference>
<dbReference type="PANTHER" id="PTHR33162:SF1">
    <property type="entry name" value="SEC-INDEPENDENT PROTEIN TRANSLOCASE PROTEIN TATA, CHLOROPLASTIC"/>
    <property type="match status" value="1"/>
</dbReference>
<evidence type="ECO:0000313" key="12">
    <source>
        <dbReference type="EMBL" id="TEU29284.1"/>
    </source>
</evidence>